<evidence type="ECO:0000313" key="3">
    <source>
        <dbReference type="Proteomes" id="UP001381693"/>
    </source>
</evidence>
<keyword evidence="1" id="KW-0812">Transmembrane</keyword>
<accession>A0AAN8WYN2</accession>
<keyword evidence="3" id="KW-1185">Reference proteome</keyword>
<dbReference type="Proteomes" id="UP001381693">
    <property type="component" value="Unassembled WGS sequence"/>
</dbReference>
<proteinExistence type="predicted"/>
<protein>
    <submittedName>
        <fullName evidence="2">Uncharacterized protein</fullName>
    </submittedName>
</protein>
<evidence type="ECO:0000256" key="1">
    <source>
        <dbReference type="SAM" id="Phobius"/>
    </source>
</evidence>
<feature type="transmembrane region" description="Helical" evidence="1">
    <location>
        <begin position="20"/>
        <end position="39"/>
    </location>
</feature>
<dbReference type="EMBL" id="JAXCGZ010011595">
    <property type="protein sequence ID" value="KAK7074442.1"/>
    <property type="molecule type" value="Genomic_DNA"/>
</dbReference>
<reference evidence="2 3" key="1">
    <citation type="submission" date="2023-11" db="EMBL/GenBank/DDBJ databases">
        <title>Halocaridina rubra genome assembly.</title>
        <authorList>
            <person name="Smith C."/>
        </authorList>
    </citation>
    <scope>NUCLEOTIDE SEQUENCE [LARGE SCALE GENOMIC DNA]</scope>
    <source>
        <strain evidence="2">EP-1</strain>
        <tissue evidence="2">Whole</tissue>
    </source>
</reference>
<evidence type="ECO:0000313" key="2">
    <source>
        <dbReference type="EMBL" id="KAK7074442.1"/>
    </source>
</evidence>
<sequence length="448" mass="51696">MTESLLIHFTTKTRRRWREIMGVSVCLIIIVYFISNTVIKDLLPINQLSPKILTPLSHSSSSGSSFSSHFILPDSCKCHSLFTIGACGIHEVVSMRPHDSIWQQGLEGLWRSRMKQDVLMIPYLRTLARYHPSLFQVNNTATSDYKGLNITHHRYLSRVTQKMPFIPCLIHTYKPSQVHRCTKKHLKEKGRPIRMAFVGDSRVRNTMQQMIRSTFNAIQYRLLGESEKIPISMKFLDQKHKLNLPIEGEGIELRLHWATFLEKNRDSEDMSQQGARDLLKAWAFNMTGHKEGPIPDVIYIASGLWDAFMLAEDLAVESYVRILEIMAPIIKRLADRTRVIWHIHEPEKEWLAKRDIPNGALDMMNRASWHWLGNSNVWLWDTHTTLTLKGHAECQRFYQAGLHKVVPKEWSCTDFAHAGWDVEDAAGNMIWNLVCNSVQKASSEYCCS</sequence>
<dbReference type="SUPFAM" id="SSF52266">
    <property type="entry name" value="SGNH hydrolase"/>
    <property type="match status" value="1"/>
</dbReference>
<gene>
    <name evidence="2" type="ORF">SK128_010034</name>
</gene>
<name>A0AAN8WYN2_HALRR</name>
<organism evidence="2 3">
    <name type="scientific">Halocaridina rubra</name>
    <name type="common">Hawaiian red shrimp</name>
    <dbReference type="NCBI Taxonomy" id="373956"/>
    <lineage>
        <taxon>Eukaryota</taxon>
        <taxon>Metazoa</taxon>
        <taxon>Ecdysozoa</taxon>
        <taxon>Arthropoda</taxon>
        <taxon>Crustacea</taxon>
        <taxon>Multicrustacea</taxon>
        <taxon>Malacostraca</taxon>
        <taxon>Eumalacostraca</taxon>
        <taxon>Eucarida</taxon>
        <taxon>Decapoda</taxon>
        <taxon>Pleocyemata</taxon>
        <taxon>Caridea</taxon>
        <taxon>Atyoidea</taxon>
        <taxon>Atyidae</taxon>
        <taxon>Halocaridina</taxon>
    </lineage>
</organism>
<comment type="caution">
    <text evidence="2">The sequence shown here is derived from an EMBL/GenBank/DDBJ whole genome shotgun (WGS) entry which is preliminary data.</text>
</comment>
<keyword evidence="1" id="KW-0472">Membrane</keyword>
<keyword evidence="1" id="KW-1133">Transmembrane helix</keyword>
<dbReference type="AlphaFoldDB" id="A0AAN8WYN2"/>